<proteinExistence type="predicted"/>
<dbReference type="GeneID" id="5709181"/>
<dbReference type="RefSeq" id="WP_012186546.1">
    <property type="nucleotide sequence ID" value="NC_009954.1"/>
</dbReference>
<organism evidence="2 3">
    <name type="scientific">Caldivirga maquilingensis (strain ATCC 700844 / DSM 13496 / JCM 10307 / IC-167)</name>
    <dbReference type="NCBI Taxonomy" id="397948"/>
    <lineage>
        <taxon>Archaea</taxon>
        <taxon>Thermoproteota</taxon>
        <taxon>Thermoprotei</taxon>
        <taxon>Thermoproteales</taxon>
        <taxon>Thermoproteaceae</taxon>
        <taxon>Caldivirga</taxon>
    </lineage>
</organism>
<reference evidence="2 3" key="1">
    <citation type="submission" date="2007-10" db="EMBL/GenBank/DDBJ databases">
        <title>Complete sequence of Caldivirga maquilingensis IC-167.</title>
        <authorList>
            <consortium name="US DOE Joint Genome Institute"/>
            <person name="Copeland A."/>
            <person name="Lucas S."/>
            <person name="Lapidus A."/>
            <person name="Barry K."/>
            <person name="Glavina del Rio T."/>
            <person name="Dalin E."/>
            <person name="Tice H."/>
            <person name="Pitluck S."/>
            <person name="Saunders E."/>
            <person name="Brettin T."/>
            <person name="Bruce D."/>
            <person name="Detter J.C."/>
            <person name="Han C."/>
            <person name="Schmutz J."/>
            <person name="Larimer F."/>
            <person name="Land M."/>
            <person name="Hauser L."/>
            <person name="Kyrpides N."/>
            <person name="Ivanova N."/>
            <person name="Biddle J.F."/>
            <person name="Zhang Z."/>
            <person name="Fitz-Gibbon S.T."/>
            <person name="Lowe T.M."/>
            <person name="Saltikov C."/>
            <person name="House C.H."/>
            <person name="Richardson P."/>
        </authorList>
    </citation>
    <scope>NUCLEOTIDE SEQUENCE [LARGE SCALE GENOMIC DNA]</scope>
    <source>
        <strain evidence="3">ATCC 700844 / DSM 13496 / JCM 10307 / IC-167</strain>
    </source>
</reference>
<dbReference type="Gene3D" id="3.30.70.1900">
    <property type="match status" value="1"/>
</dbReference>
<accession>A8M9A8</accession>
<evidence type="ECO:0000313" key="2">
    <source>
        <dbReference type="EMBL" id="ABW02327.1"/>
    </source>
</evidence>
<dbReference type="EMBL" id="CP000852">
    <property type="protein sequence ID" value="ABW02327.1"/>
    <property type="molecule type" value="Genomic_DNA"/>
</dbReference>
<sequence>MVTLHKVTIAFTPSIDVPFINWHGLILSALVTEALINGGFAIDHNARKHLYITPILNQKDEPILGRVLKGGLEYKFNVTVVNEEARDALVNWFVKKNGFILNGVNASLTSVSITEEKVEISSGGKGNESSKVIVTWNVDYGPTVFRFRASNVLYPSPRMLIFSMARRLSDVLTNNEIVIRRGNVEYVGVIGSINLKDIARELALNTELIKFTGFKLIKLSLGSRGNVERRVPAFTAKASYLTLVDKSTLPIFREMIKVANMTGVGKNTSIALGYVKTRIEGIREIKGSSNQ</sequence>
<dbReference type="InterPro" id="IPR019267">
    <property type="entry name" value="CRISPR-assoc_Cas6_C"/>
</dbReference>
<evidence type="ECO:0000259" key="1">
    <source>
        <dbReference type="Pfam" id="PF10040"/>
    </source>
</evidence>
<dbReference type="HOGENOM" id="CLU_1014198_0_0_2"/>
<feature type="domain" description="CRISPR-associated protein Cas6 C-terminal" evidence="1">
    <location>
        <begin position="141"/>
        <end position="275"/>
    </location>
</feature>
<dbReference type="AlphaFoldDB" id="A8M9A8"/>
<evidence type="ECO:0000313" key="3">
    <source>
        <dbReference type="Proteomes" id="UP000001137"/>
    </source>
</evidence>
<protein>
    <recommendedName>
        <fullName evidence="1">CRISPR-associated protein Cas6 C-terminal domain-containing protein</fullName>
    </recommendedName>
</protein>
<dbReference type="STRING" id="397948.Cmaq_1503"/>
<keyword evidence="3" id="KW-1185">Reference proteome</keyword>
<dbReference type="Pfam" id="PF10040">
    <property type="entry name" value="CRISPR_Cas6"/>
    <property type="match status" value="1"/>
</dbReference>
<gene>
    <name evidence="2" type="ordered locus">Cmaq_1503</name>
</gene>
<dbReference type="KEGG" id="cma:Cmaq_1503"/>
<dbReference type="eggNOG" id="arCOG01437">
    <property type="taxonomic scope" value="Archaea"/>
</dbReference>
<dbReference type="Proteomes" id="UP000001137">
    <property type="component" value="Chromosome"/>
</dbReference>
<name>A8M9A8_CALMQ</name>